<name>A0AAN7YAQ8_9EURO</name>
<gene>
    <name evidence="2" type="ORF">LTR05_001669</name>
</gene>
<dbReference type="AlphaFoldDB" id="A0AAN7YAQ8"/>
<evidence type="ECO:0000313" key="2">
    <source>
        <dbReference type="EMBL" id="KAK5091485.1"/>
    </source>
</evidence>
<comment type="caution">
    <text evidence="2">The sequence shown here is derived from an EMBL/GenBank/DDBJ whole genome shotgun (WGS) entry which is preliminary data.</text>
</comment>
<evidence type="ECO:0000313" key="3">
    <source>
        <dbReference type="Proteomes" id="UP001309876"/>
    </source>
</evidence>
<dbReference type="PANTHER" id="PTHR21521">
    <property type="entry name" value="AMUN, ISOFORM A"/>
    <property type="match status" value="1"/>
</dbReference>
<accession>A0AAN7YAQ8</accession>
<dbReference type="PANTHER" id="PTHR21521:SF0">
    <property type="entry name" value="AMUN, ISOFORM A"/>
    <property type="match status" value="1"/>
</dbReference>
<organism evidence="2 3">
    <name type="scientific">Lithohypha guttulata</name>
    <dbReference type="NCBI Taxonomy" id="1690604"/>
    <lineage>
        <taxon>Eukaryota</taxon>
        <taxon>Fungi</taxon>
        <taxon>Dikarya</taxon>
        <taxon>Ascomycota</taxon>
        <taxon>Pezizomycotina</taxon>
        <taxon>Eurotiomycetes</taxon>
        <taxon>Chaetothyriomycetidae</taxon>
        <taxon>Chaetothyriales</taxon>
        <taxon>Trichomeriaceae</taxon>
        <taxon>Lithohypha</taxon>
    </lineage>
</organism>
<proteinExistence type="predicted"/>
<dbReference type="EMBL" id="JAVRRJ010000001">
    <property type="protein sequence ID" value="KAK5091485.1"/>
    <property type="molecule type" value="Genomic_DNA"/>
</dbReference>
<sequence>MSSEPYIKAEDCTQELFQACNDMYPALLQVVYKETRPKSRLETILKDDKWRYYELPGSLEVSQGLTKEQLARLVQWKITHGVHRPFLPGMVQKNPEDEVKEQTSKAAKVLNQTSDEQDFNTRIISALDIVCKLKGVGPATGSLVLSVLSPRVPFFEDELFYWLNQEHSTKLKYDKKEYKMLLDCVLELERDNKVTADVLEKTAYVLMHEGQLTDQQKKQLDHAIKVPAQGEDAEPKASQLEPPAKQVNSEAEPGSRKIESDAAATKTRKTRTAETYGKDSSDLRRSKRRKA</sequence>
<protein>
    <submittedName>
        <fullName evidence="2">Uncharacterized protein</fullName>
    </submittedName>
</protein>
<dbReference type="Proteomes" id="UP001309876">
    <property type="component" value="Unassembled WGS sequence"/>
</dbReference>
<evidence type="ECO:0000256" key="1">
    <source>
        <dbReference type="SAM" id="MobiDB-lite"/>
    </source>
</evidence>
<feature type="region of interest" description="Disordered" evidence="1">
    <location>
        <begin position="229"/>
        <end position="291"/>
    </location>
</feature>
<reference evidence="2 3" key="1">
    <citation type="submission" date="2023-08" db="EMBL/GenBank/DDBJ databases">
        <title>Black Yeasts Isolated from many extreme environments.</title>
        <authorList>
            <person name="Coleine C."/>
            <person name="Stajich J.E."/>
            <person name="Selbmann L."/>
        </authorList>
    </citation>
    <scope>NUCLEOTIDE SEQUENCE [LARGE SCALE GENOMIC DNA]</scope>
    <source>
        <strain evidence="2 3">CCFEE 5910</strain>
    </source>
</reference>
<keyword evidence="3" id="KW-1185">Reference proteome</keyword>